<keyword evidence="1" id="KW-0479">Metal-binding</keyword>
<dbReference type="GO" id="GO:0005509">
    <property type="term" value="F:calcium ion binding"/>
    <property type="evidence" value="ECO:0007669"/>
    <property type="project" value="InterPro"/>
</dbReference>
<keyword evidence="8" id="KW-1185">Reference proteome</keyword>
<reference evidence="7 8" key="1">
    <citation type="submission" date="2018-10" db="EMBL/GenBank/DDBJ databases">
        <title>Improved assembly of the deer mouse Peromyscus maniculatus genome.</title>
        <authorList>
            <person name="Lassance J.-M."/>
            <person name="Hoekstra H.E."/>
        </authorList>
    </citation>
    <scope>NUCLEOTIDE SEQUENCE [LARGE SCALE GENOMIC DNA]</scope>
</reference>
<reference evidence="7" key="2">
    <citation type="submission" date="2025-08" db="UniProtKB">
        <authorList>
            <consortium name="Ensembl"/>
        </authorList>
    </citation>
    <scope>IDENTIFICATION</scope>
</reference>
<dbReference type="Proteomes" id="UP000694547">
    <property type="component" value="Chromosome 22"/>
</dbReference>
<feature type="compositionally biased region" description="Basic and acidic residues" evidence="5">
    <location>
        <begin position="292"/>
        <end position="302"/>
    </location>
</feature>
<protein>
    <submittedName>
        <fullName evidence="7">Cell growth regulator with EF hand domain 1</fullName>
    </submittedName>
</protein>
<dbReference type="PANTHER" id="PTHR23104:SF15">
    <property type="entry name" value="CELL GROWTH REGULATOR WITH EF HAND DOMAIN PROTEIN 1"/>
    <property type="match status" value="1"/>
</dbReference>
<keyword evidence="4" id="KW-0106">Calcium</keyword>
<dbReference type="PROSITE" id="PS50222">
    <property type="entry name" value="EF_HAND_2"/>
    <property type="match status" value="2"/>
</dbReference>
<dbReference type="InterPro" id="IPR011992">
    <property type="entry name" value="EF-hand-dom_pair"/>
</dbReference>
<sequence length="327" mass="35419">KATWSRPGEGRLRAARQGRHGAYSAHEAGAPVARSATAAAPVSRRMFQCRMQVLMLPLLLLPLGHAAPKDGAARLDPEVPQQLTPNPFQPGPEQLQRLQNYLKGLKKMEEDPEHMDREQVLLYLFALHDYDQNGQLDGLELLSMLTAALAPGAAHFPINPVILTVDQVLETQDLDGDGLISPAELVNFPGEAPKHPESLPAALREPQPAGRQLRLANNPLPPDTQGSPETGEESRDQAEAKREPLELIQEAGHQAGSQVDTLSPAGEAGRQAEAEGDVPGPREDAEGQVESRNSEGEAKEPQVETLDTINTPNEVEAHSIQMENDEI</sequence>
<dbReference type="PROSITE" id="PS00018">
    <property type="entry name" value="EF_HAND_1"/>
    <property type="match status" value="2"/>
</dbReference>
<keyword evidence="2" id="KW-0732">Signal</keyword>
<name>A0A8C8TUU6_PERMB</name>
<dbReference type="PANTHER" id="PTHR23104">
    <property type="entry name" value="MULTIPLE COAGULATION FACTOR DEFICIENCY PROTEIN 2 NEURAL STEM CELL DERIVED NEURONAL SURVIVAL PROTEIN"/>
    <property type="match status" value="1"/>
</dbReference>
<dbReference type="InterPro" id="IPR018247">
    <property type="entry name" value="EF_Hand_1_Ca_BS"/>
</dbReference>
<dbReference type="AlphaFoldDB" id="A0A8C8TUU6"/>
<dbReference type="InterPro" id="IPR002048">
    <property type="entry name" value="EF_hand_dom"/>
</dbReference>
<dbReference type="Gene3D" id="1.10.238.10">
    <property type="entry name" value="EF-hand"/>
    <property type="match status" value="1"/>
</dbReference>
<organism evidence="7 8">
    <name type="scientific">Peromyscus maniculatus bairdii</name>
    <name type="common">Prairie deer mouse</name>
    <dbReference type="NCBI Taxonomy" id="230844"/>
    <lineage>
        <taxon>Eukaryota</taxon>
        <taxon>Metazoa</taxon>
        <taxon>Chordata</taxon>
        <taxon>Craniata</taxon>
        <taxon>Vertebrata</taxon>
        <taxon>Euteleostomi</taxon>
        <taxon>Mammalia</taxon>
        <taxon>Eutheria</taxon>
        <taxon>Euarchontoglires</taxon>
        <taxon>Glires</taxon>
        <taxon>Rodentia</taxon>
        <taxon>Myomorpha</taxon>
        <taxon>Muroidea</taxon>
        <taxon>Cricetidae</taxon>
        <taxon>Neotominae</taxon>
        <taxon>Peromyscus</taxon>
    </lineage>
</organism>
<evidence type="ECO:0000256" key="1">
    <source>
        <dbReference type="ARBA" id="ARBA00022723"/>
    </source>
</evidence>
<keyword evidence="3" id="KW-0677">Repeat</keyword>
<evidence type="ECO:0000256" key="2">
    <source>
        <dbReference type="ARBA" id="ARBA00022729"/>
    </source>
</evidence>
<dbReference type="InterPro" id="IPR052110">
    <property type="entry name" value="MCFD2-like"/>
</dbReference>
<feature type="domain" description="EF-hand" evidence="6">
    <location>
        <begin position="116"/>
        <end position="151"/>
    </location>
</feature>
<feature type="region of interest" description="Disordered" evidence="5">
    <location>
        <begin position="1"/>
        <end position="30"/>
    </location>
</feature>
<dbReference type="GeneTree" id="ENSGT00940000154141"/>
<accession>A0A8C8TUU6</accession>
<evidence type="ECO:0000313" key="8">
    <source>
        <dbReference type="Proteomes" id="UP000694547"/>
    </source>
</evidence>
<reference evidence="7" key="3">
    <citation type="submission" date="2025-09" db="UniProtKB">
        <authorList>
            <consortium name="Ensembl"/>
        </authorList>
    </citation>
    <scope>IDENTIFICATION</scope>
</reference>
<feature type="compositionally biased region" description="Basic and acidic residues" evidence="5">
    <location>
        <begin position="232"/>
        <end position="245"/>
    </location>
</feature>
<evidence type="ECO:0000256" key="4">
    <source>
        <dbReference type="ARBA" id="ARBA00022837"/>
    </source>
</evidence>
<evidence type="ECO:0000259" key="6">
    <source>
        <dbReference type="PROSITE" id="PS50222"/>
    </source>
</evidence>
<evidence type="ECO:0000256" key="3">
    <source>
        <dbReference type="ARBA" id="ARBA00022737"/>
    </source>
</evidence>
<evidence type="ECO:0000256" key="5">
    <source>
        <dbReference type="SAM" id="MobiDB-lite"/>
    </source>
</evidence>
<proteinExistence type="predicted"/>
<feature type="region of interest" description="Disordered" evidence="5">
    <location>
        <begin position="180"/>
        <end position="327"/>
    </location>
</feature>
<dbReference type="Ensembl" id="ENSPEMT00000024755.2">
    <property type="protein sequence ID" value="ENSPEMP00000020407.1"/>
    <property type="gene ID" value="ENSPEMG00000018386.2"/>
</dbReference>
<dbReference type="SUPFAM" id="SSF47473">
    <property type="entry name" value="EF-hand"/>
    <property type="match status" value="1"/>
</dbReference>
<evidence type="ECO:0000313" key="7">
    <source>
        <dbReference type="Ensembl" id="ENSPEMP00000020407.1"/>
    </source>
</evidence>
<feature type="domain" description="EF-hand" evidence="6">
    <location>
        <begin position="160"/>
        <end position="195"/>
    </location>
</feature>